<sequence>MSPRENINSNNKQNEEAKRAAAEKKIADRLAGFDAKTKDDAQKNLKCSNGACILSYIDACNHCKGNKILSGKYAEKKKLLDKANKENEDLKQKNDELSEVILANDEVIEKHKLDKELLAKEKEEIQKELVKVSEENNKKEETLCEYLNLNSSLTSEVARLGLIENEKKELEVMLEAKDSEKKEVENRASDLFIKVEESQRAIDDFEQEKAKLEKEVSSKNDTIKYLEGTVAWHKDKNVKLTREKDELLGTILRLQNKQPDESVSDPGVGNWVESNRNSKTSPRCSSDRQTPPKRLYDGTIKTKSASCDRDEIAVKPTEHAGTSTFIRNVKQEILYDVEPDTFKPPSLPNTANLGAKKNAENEDDYSEFSEPPRAVRKTSDTPVDMQSVGTFADALMKMFAARNKGSKMSSSKSDGKMDESELNAARALVDSLIPAFEQFLANNIKKFIKKGTNIDTIIDNFLQPNCNQWPDGLKRFAHEKLKEAAKKHLEK</sequence>
<protein>
    <submittedName>
        <fullName evidence="4">Uncharacterized protein</fullName>
    </submittedName>
</protein>
<feature type="coiled-coil region" evidence="1">
    <location>
        <begin position="66"/>
        <end position="257"/>
    </location>
</feature>
<reference evidence="4" key="1">
    <citation type="submission" date="2022-11" db="UniProtKB">
        <authorList>
            <consortium name="WormBaseParasite"/>
        </authorList>
    </citation>
    <scope>IDENTIFICATION</scope>
</reference>
<feature type="compositionally biased region" description="Polar residues" evidence="2">
    <location>
        <begin position="272"/>
        <end position="289"/>
    </location>
</feature>
<dbReference type="AlphaFoldDB" id="A0A914L6B8"/>
<feature type="compositionally biased region" description="Basic and acidic residues" evidence="2">
    <location>
        <begin position="13"/>
        <end position="22"/>
    </location>
</feature>
<accession>A0A914L6B8</accession>
<dbReference type="WBParaSite" id="Minc3s00246g08455">
    <property type="protein sequence ID" value="Minc3s00246g08455"/>
    <property type="gene ID" value="Minc3s00246g08455"/>
</dbReference>
<evidence type="ECO:0000313" key="3">
    <source>
        <dbReference type="Proteomes" id="UP000887563"/>
    </source>
</evidence>
<feature type="region of interest" description="Disordered" evidence="2">
    <location>
        <begin position="1"/>
        <end position="22"/>
    </location>
</feature>
<feature type="region of interest" description="Disordered" evidence="2">
    <location>
        <begin position="258"/>
        <end position="296"/>
    </location>
</feature>
<name>A0A914L6B8_MELIC</name>
<keyword evidence="3" id="KW-1185">Reference proteome</keyword>
<feature type="region of interest" description="Disordered" evidence="2">
    <location>
        <begin position="340"/>
        <end position="382"/>
    </location>
</feature>
<keyword evidence="1" id="KW-0175">Coiled coil</keyword>
<organism evidence="3 4">
    <name type="scientific">Meloidogyne incognita</name>
    <name type="common">Southern root-knot nematode worm</name>
    <name type="synonym">Oxyuris incognita</name>
    <dbReference type="NCBI Taxonomy" id="6306"/>
    <lineage>
        <taxon>Eukaryota</taxon>
        <taxon>Metazoa</taxon>
        <taxon>Ecdysozoa</taxon>
        <taxon>Nematoda</taxon>
        <taxon>Chromadorea</taxon>
        <taxon>Rhabditida</taxon>
        <taxon>Tylenchina</taxon>
        <taxon>Tylenchomorpha</taxon>
        <taxon>Tylenchoidea</taxon>
        <taxon>Meloidogynidae</taxon>
        <taxon>Meloidogyninae</taxon>
        <taxon>Meloidogyne</taxon>
        <taxon>Meloidogyne incognita group</taxon>
    </lineage>
</organism>
<proteinExistence type="predicted"/>
<dbReference type="Proteomes" id="UP000887563">
    <property type="component" value="Unplaced"/>
</dbReference>
<evidence type="ECO:0000313" key="4">
    <source>
        <dbReference type="WBParaSite" id="Minc3s00246g08455"/>
    </source>
</evidence>
<evidence type="ECO:0000256" key="2">
    <source>
        <dbReference type="SAM" id="MobiDB-lite"/>
    </source>
</evidence>
<evidence type="ECO:0000256" key="1">
    <source>
        <dbReference type="SAM" id="Coils"/>
    </source>
</evidence>